<dbReference type="RefSeq" id="WP_011250708.1">
    <property type="nucleotide sequence ID" value="NC_006624.1"/>
</dbReference>
<sequence>MTAILDVRNLKVYYRTPMGFVKAVDGVSFDVRKGEVFGIAGESGCGKSTLVHSLILRKPPMIHMGGEAIFKGRDLMKLSKEEERKIKYTELSIIPQYAMNALNPTKKIKDIVWDLAREHGAEDREEVEKLLRERLRMVKLSDKVADMYPVELSGGMRQRATMVVSTLMNPDLLIADEITSALDVTTQRVVLELLHYFMKEGIVKSIIFVTHDLALLDKIADRVMVLYAGKVAEIGPTEEIIDSPAHPYTSLLIESLPKIGVHYKRAKLKGIPGTPISLLNPPKGCRFYPRCPYAMEVCQRVEPGVFSVGDDHIVACHLYGGEKNE</sequence>
<evidence type="ECO:0000256" key="3">
    <source>
        <dbReference type="ARBA" id="ARBA00022840"/>
    </source>
</evidence>
<dbReference type="OrthoDB" id="18209at2157"/>
<dbReference type="PhylomeDB" id="Q5JDU1"/>
<dbReference type="InterPro" id="IPR013563">
    <property type="entry name" value="Oligopep_ABC_C"/>
</dbReference>
<dbReference type="Pfam" id="PF00005">
    <property type="entry name" value="ABC_tran"/>
    <property type="match status" value="1"/>
</dbReference>
<keyword evidence="6" id="KW-1185">Reference proteome</keyword>
<dbReference type="Pfam" id="PF08352">
    <property type="entry name" value="oligo_HPY"/>
    <property type="match status" value="1"/>
</dbReference>
<dbReference type="GeneID" id="78448287"/>
<dbReference type="STRING" id="69014.TK1757"/>
<dbReference type="EnsemblBacteria" id="BAD85946">
    <property type="protein sequence ID" value="BAD85946"/>
    <property type="gene ID" value="TK1757"/>
</dbReference>
<dbReference type="InterPro" id="IPR003439">
    <property type="entry name" value="ABC_transporter-like_ATP-bd"/>
</dbReference>
<dbReference type="SMART" id="SM00382">
    <property type="entry name" value="AAA"/>
    <property type="match status" value="1"/>
</dbReference>
<gene>
    <name evidence="5" type="ordered locus">TK1757</name>
</gene>
<dbReference type="eggNOG" id="arCOG00182">
    <property type="taxonomic scope" value="Archaea"/>
</dbReference>
<evidence type="ECO:0000259" key="4">
    <source>
        <dbReference type="PROSITE" id="PS50893"/>
    </source>
</evidence>
<dbReference type="PROSITE" id="PS00211">
    <property type="entry name" value="ABC_TRANSPORTER_1"/>
    <property type="match status" value="1"/>
</dbReference>
<proteinExistence type="predicted"/>
<evidence type="ECO:0000256" key="1">
    <source>
        <dbReference type="ARBA" id="ARBA00022448"/>
    </source>
</evidence>
<dbReference type="PANTHER" id="PTHR43067:SF3">
    <property type="entry name" value="MALTOSE ABC TRANSPORTER, ATP-BINDING PROTEIN"/>
    <property type="match status" value="1"/>
</dbReference>
<accession>Q5JDU1</accession>
<dbReference type="AlphaFoldDB" id="Q5JDU1"/>
<dbReference type="HOGENOM" id="CLU_000604_1_23_2"/>
<dbReference type="GO" id="GO:0015833">
    <property type="term" value="P:peptide transport"/>
    <property type="evidence" value="ECO:0007669"/>
    <property type="project" value="InterPro"/>
</dbReference>
<dbReference type="PANTHER" id="PTHR43067">
    <property type="entry name" value="OLIGOPEPTIDE/DIPEPTIDE ABC TRANSPORTER, ATPASE SUBUNIT"/>
    <property type="match status" value="1"/>
</dbReference>
<protein>
    <submittedName>
        <fullName evidence="5">ABC-type dipeptide/oligopeptide transport system, ATPase component</fullName>
    </submittedName>
</protein>
<dbReference type="InParanoid" id="Q5JDU1"/>
<dbReference type="InterPro" id="IPR003593">
    <property type="entry name" value="AAA+_ATPase"/>
</dbReference>
<reference evidence="5 6" key="1">
    <citation type="journal article" date="2005" name="Genome Res.">
        <title>Complete genome sequence of the hyperthermophilic archaeon Thermococcus kodakaraensis KOD1 and comparison with Pyrococcus genomes.</title>
        <authorList>
            <person name="Fukui T."/>
            <person name="Atomi H."/>
            <person name="Kanai T."/>
            <person name="Matsumi R."/>
            <person name="Fujiwara S."/>
            <person name="Imanaka T."/>
        </authorList>
    </citation>
    <scope>NUCLEOTIDE SEQUENCE [LARGE SCALE GENOMIC DNA]</scope>
    <source>
        <strain evidence="6">ATCC BAA-918 / JCM 12380 / KOD1</strain>
    </source>
</reference>
<dbReference type="PATRIC" id="fig|69014.16.peg.1713"/>
<dbReference type="CDD" id="cd03257">
    <property type="entry name" value="ABC_NikE_OppD_transporters"/>
    <property type="match status" value="1"/>
</dbReference>
<organism evidence="5 6">
    <name type="scientific">Thermococcus kodakarensis (strain ATCC BAA-918 / JCM 12380 / KOD1)</name>
    <name type="common">Pyrococcus kodakaraensis (strain KOD1)</name>
    <dbReference type="NCBI Taxonomy" id="69014"/>
    <lineage>
        <taxon>Archaea</taxon>
        <taxon>Methanobacteriati</taxon>
        <taxon>Methanobacteriota</taxon>
        <taxon>Thermococci</taxon>
        <taxon>Thermococcales</taxon>
        <taxon>Thermococcaceae</taxon>
        <taxon>Thermococcus</taxon>
    </lineage>
</organism>
<evidence type="ECO:0000313" key="5">
    <source>
        <dbReference type="EMBL" id="BAD85946.1"/>
    </source>
</evidence>
<dbReference type="SUPFAM" id="SSF52540">
    <property type="entry name" value="P-loop containing nucleoside triphosphate hydrolases"/>
    <property type="match status" value="1"/>
</dbReference>
<dbReference type="FunFam" id="3.40.50.300:FF:000016">
    <property type="entry name" value="Oligopeptide ABC transporter ATP-binding component"/>
    <property type="match status" value="1"/>
</dbReference>
<name>Q5JDU1_THEKO</name>
<keyword evidence="3" id="KW-0067">ATP-binding</keyword>
<dbReference type="NCBIfam" id="TIGR01727">
    <property type="entry name" value="oligo_HPY"/>
    <property type="match status" value="1"/>
</dbReference>
<dbReference type="Gene3D" id="3.40.50.300">
    <property type="entry name" value="P-loop containing nucleotide triphosphate hydrolases"/>
    <property type="match status" value="1"/>
</dbReference>
<dbReference type="GO" id="GO:0016887">
    <property type="term" value="F:ATP hydrolysis activity"/>
    <property type="evidence" value="ECO:0007669"/>
    <property type="project" value="InterPro"/>
</dbReference>
<dbReference type="InterPro" id="IPR027417">
    <property type="entry name" value="P-loop_NTPase"/>
</dbReference>
<keyword evidence="2" id="KW-0547">Nucleotide-binding</keyword>
<evidence type="ECO:0000313" key="6">
    <source>
        <dbReference type="Proteomes" id="UP000000536"/>
    </source>
</evidence>
<evidence type="ECO:0000256" key="2">
    <source>
        <dbReference type="ARBA" id="ARBA00022741"/>
    </source>
</evidence>
<dbReference type="InterPro" id="IPR017871">
    <property type="entry name" value="ABC_transporter-like_CS"/>
</dbReference>
<dbReference type="KEGG" id="tko:TK1757"/>
<dbReference type="Proteomes" id="UP000000536">
    <property type="component" value="Chromosome"/>
</dbReference>
<dbReference type="GO" id="GO:0005524">
    <property type="term" value="F:ATP binding"/>
    <property type="evidence" value="ECO:0007669"/>
    <property type="project" value="UniProtKB-KW"/>
</dbReference>
<dbReference type="PROSITE" id="PS50893">
    <property type="entry name" value="ABC_TRANSPORTER_2"/>
    <property type="match status" value="1"/>
</dbReference>
<keyword evidence="1" id="KW-0813">Transport</keyword>
<feature type="domain" description="ABC transporter" evidence="4">
    <location>
        <begin position="7"/>
        <end position="253"/>
    </location>
</feature>
<dbReference type="EMBL" id="AP006878">
    <property type="protein sequence ID" value="BAD85946.1"/>
    <property type="molecule type" value="Genomic_DNA"/>
</dbReference>